<dbReference type="GO" id="GO:0000014">
    <property type="term" value="F:single-stranded DNA endodeoxyribonuclease activity"/>
    <property type="evidence" value="ECO:0007669"/>
    <property type="project" value="TreeGrafter"/>
</dbReference>
<comment type="caution">
    <text evidence="1">The sequence shown here is derived from an EMBL/GenBank/DDBJ whole genome shotgun (WGS) entry which is preliminary data.</text>
</comment>
<proteinExistence type="predicted"/>
<evidence type="ECO:0000313" key="2">
    <source>
        <dbReference type="Proteomes" id="UP000886998"/>
    </source>
</evidence>
<dbReference type="GO" id="GO:0006303">
    <property type="term" value="P:double-strand break repair via nonhomologous end joining"/>
    <property type="evidence" value="ECO:0007669"/>
    <property type="project" value="TreeGrafter"/>
</dbReference>
<dbReference type="AlphaFoldDB" id="A0A8X7C238"/>
<dbReference type="EMBL" id="BMAV01007847">
    <property type="protein sequence ID" value="GFY51017.1"/>
    <property type="molecule type" value="Genomic_DNA"/>
</dbReference>
<gene>
    <name evidence="1" type="primary">NCL1_32508</name>
    <name evidence="1" type="ORF">TNIN_213291</name>
</gene>
<dbReference type="InterPro" id="IPR036397">
    <property type="entry name" value="RNaseH_sf"/>
</dbReference>
<dbReference type="GO" id="GO:0000793">
    <property type="term" value="C:condensed chromosome"/>
    <property type="evidence" value="ECO:0007669"/>
    <property type="project" value="TreeGrafter"/>
</dbReference>
<dbReference type="GO" id="GO:0000729">
    <property type="term" value="P:DNA double-strand break processing"/>
    <property type="evidence" value="ECO:0007669"/>
    <property type="project" value="TreeGrafter"/>
</dbReference>
<dbReference type="PANTHER" id="PTHR46060:SF2">
    <property type="entry name" value="HISTONE-LYSINE N-METHYLTRANSFERASE SETMAR"/>
    <property type="match status" value="1"/>
</dbReference>
<dbReference type="InterPro" id="IPR052709">
    <property type="entry name" value="Transposase-MT_Hybrid"/>
</dbReference>
<dbReference type="GO" id="GO:0044547">
    <property type="term" value="F:DNA topoisomerase binding"/>
    <property type="evidence" value="ECO:0007669"/>
    <property type="project" value="TreeGrafter"/>
</dbReference>
<name>A0A8X7C238_9ARAC</name>
<dbReference type="PANTHER" id="PTHR46060">
    <property type="entry name" value="MARINER MOS1 TRANSPOSASE-LIKE PROTEIN"/>
    <property type="match status" value="1"/>
</dbReference>
<dbReference type="Gene3D" id="3.30.420.10">
    <property type="entry name" value="Ribonuclease H-like superfamily/Ribonuclease H"/>
    <property type="match status" value="1"/>
</dbReference>
<organism evidence="1 2">
    <name type="scientific">Trichonephila inaurata madagascariensis</name>
    <dbReference type="NCBI Taxonomy" id="2747483"/>
    <lineage>
        <taxon>Eukaryota</taxon>
        <taxon>Metazoa</taxon>
        <taxon>Ecdysozoa</taxon>
        <taxon>Arthropoda</taxon>
        <taxon>Chelicerata</taxon>
        <taxon>Arachnida</taxon>
        <taxon>Araneae</taxon>
        <taxon>Araneomorphae</taxon>
        <taxon>Entelegynae</taxon>
        <taxon>Araneoidea</taxon>
        <taxon>Nephilidae</taxon>
        <taxon>Trichonephila</taxon>
        <taxon>Trichonephila inaurata</taxon>
    </lineage>
</organism>
<dbReference type="Proteomes" id="UP000886998">
    <property type="component" value="Unassembled WGS sequence"/>
</dbReference>
<dbReference type="GO" id="GO:0042800">
    <property type="term" value="F:histone H3K4 methyltransferase activity"/>
    <property type="evidence" value="ECO:0007669"/>
    <property type="project" value="TreeGrafter"/>
</dbReference>
<evidence type="ECO:0000313" key="1">
    <source>
        <dbReference type="EMBL" id="GFY51017.1"/>
    </source>
</evidence>
<dbReference type="GO" id="GO:0044774">
    <property type="term" value="P:mitotic DNA integrity checkpoint signaling"/>
    <property type="evidence" value="ECO:0007669"/>
    <property type="project" value="TreeGrafter"/>
</dbReference>
<accession>A0A8X7C238</accession>
<dbReference type="GO" id="GO:0035861">
    <property type="term" value="C:site of double-strand break"/>
    <property type="evidence" value="ECO:0007669"/>
    <property type="project" value="TreeGrafter"/>
</dbReference>
<dbReference type="GO" id="GO:0015074">
    <property type="term" value="P:DNA integration"/>
    <property type="evidence" value="ECO:0007669"/>
    <property type="project" value="TreeGrafter"/>
</dbReference>
<keyword evidence="2" id="KW-1185">Reference proteome</keyword>
<dbReference type="GO" id="GO:0003690">
    <property type="term" value="F:double-stranded DNA binding"/>
    <property type="evidence" value="ECO:0007669"/>
    <property type="project" value="TreeGrafter"/>
</dbReference>
<dbReference type="GO" id="GO:0003697">
    <property type="term" value="F:single-stranded DNA binding"/>
    <property type="evidence" value="ECO:0007669"/>
    <property type="project" value="TreeGrafter"/>
</dbReference>
<dbReference type="GO" id="GO:0031297">
    <property type="term" value="P:replication fork processing"/>
    <property type="evidence" value="ECO:0007669"/>
    <property type="project" value="TreeGrafter"/>
</dbReference>
<dbReference type="OrthoDB" id="5868800at2759"/>
<protein>
    <submittedName>
        <fullName evidence="1">Histone-lysine N-methyltransferase SETMAR</fullName>
    </submittedName>
</protein>
<sequence length="170" mass="19741">MRNRQSRVGISVGINAGPLLTFINRSSYSSEVKWTYRRNSFGVVYFTTSKWTYQPLHQIAEYVKHFGIVQAMNVRETVRLPLHRLGKTYRLSKWIPHTLLEVLKQQGVAACLSLLSLYRSASIFNRVLTSDEKWVLYDTPKRSKYWLSPQDTVPHSAIQPMHPSRIMLCV</sequence>
<reference evidence="1" key="1">
    <citation type="submission" date="2020-08" db="EMBL/GenBank/DDBJ databases">
        <title>Multicomponent nature underlies the extraordinary mechanical properties of spider dragline silk.</title>
        <authorList>
            <person name="Kono N."/>
            <person name="Nakamura H."/>
            <person name="Mori M."/>
            <person name="Yoshida Y."/>
            <person name="Ohtoshi R."/>
            <person name="Malay A.D."/>
            <person name="Moran D.A.P."/>
            <person name="Tomita M."/>
            <person name="Numata K."/>
            <person name="Arakawa K."/>
        </authorList>
    </citation>
    <scope>NUCLEOTIDE SEQUENCE</scope>
</reference>
<dbReference type="GO" id="GO:0005634">
    <property type="term" value="C:nucleus"/>
    <property type="evidence" value="ECO:0007669"/>
    <property type="project" value="TreeGrafter"/>
</dbReference>
<dbReference type="GO" id="GO:0046975">
    <property type="term" value="F:histone H3K36 methyltransferase activity"/>
    <property type="evidence" value="ECO:0007669"/>
    <property type="project" value="TreeGrafter"/>
</dbReference>